<dbReference type="InterPro" id="IPR017850">
    <property type="entry name" value="Alkaline_phosphatase_core_sf"/>
</dbReference>
<protein>
    <recommendedName>
        <fullName evidence="1">Metalloenzyme domain-containing protein</fullName>
    </recommendedName>
</protein>
<reference evidence="2 3" key="1">
    <citation type="submission" date="2015-07" db="EMBL/GenBank/DDBJ databases">
        <title>Genome analysis of myxobacterium Chondromyces crocatus Cm c5 reveals a high potential for natural compound synthesis and the genetic basis for the loss of fruiting body formation.</title>
        <authorList>
            <person name="Zaburannyi N."/>
            <person name="Bunk B."/>
            <person name="Maier J."/>
            <person name="Overmann J."/>
            <person name="Mueller R."/>
        </authorList>
    </citation>
    <scope>NUCLEOTIDE SEQUENCE [LARGE SCALE GENOMIC DNA]</scope>
    <source>
        <strain evidence="2 3">Cm c5</strain>
    </source>
</reference>
<dbReference type="STRING" id="52.CMC5_012320"/>
<dbReference type="Gene3D" id="3.40.720.10">
    <property type="entry name" value="Alkaline Phosphatase, subunit A"/>
    <property type="match status" value="1"/>
</dbReference>
<evidence type="ECO:0000313" key="2">
    <source>
        <dbReference type="EMBL" id="AKT37104.1"/>
    </source>
</evidence>
<dbReference type="InterPro" id="IPR006124">
    <property type="entry name" value="Metalloenzyme"/>
</dbReference>
<sequence length="357" mass="37778">MGALAGVVIVSTIGFVSSRAPAGPSEAVVHAPASSGAQLDAPNVVLITLDGVRWQEIFRGVEPTLAEKARLPQAAVREARELLPSMHRLFFDGGTVLGDPSLPGGISASGPRYVSMPAYLELMTGAASDCRDNACKPRLTRTLADDVGHLASVRGREDVAVFTSWEDLTLPAALPAGSPGAAPRGVMVSAGLPEGDVTPPFPGTARYRPDRATATAAIDHLVKQQPRFLWVGLGDTDEWAHRRDYRGYLDALQFADRFIGEVAQHLAEMEGYGARTVLVVTTDHGRDKGFDNHGGPASAAVWLMARGGHVPARGVVGTHGVRYLRDVAPTLRQLFGLEERLCAGCGEPISELLPDGA</sequence>
<dbReference type="PATRIC" id="fig|52.7.peg.1313"/>
<evidence type="ECO:0000259" key="1">
    <source>
        <dbReference type="Pfam" id="PF01676"/>
    </source>
</evidence>
<dbReference type="SUPFAM" id="SSF53649">
    <property type="entry name" value="Alkaline phosphatase-like"/>
    <property type="match status" value="1"/>
</dbReference>
<gene>
    <name evidence="2" type="ORF">CMC5_012320</name>
</gene>
<dbReference type="Proteomes" id="UP000067626">
    <property type="component" value="Chromosome"/>
</dbReference>
<organism evidence="2 3">
    <name type="scientific">Chondromyces crocatus</name>
    <dbReference type="NCBI Taxonomy" id="52"/>
    <lineage>
        <taxon>Bacteria</taxon>
        <taxon>Pseudomonadati</taxon>
        <taxon>Myxococcota</taxon>
        <taxon>Polyangia</taxon>
        <taxon>Polyangiales</taxon>
        <taxon>Polyangiaceae</taxon>
        <taxon>Chondromyces</taxon>
    </lineage>
</organism>
<evidence type="ECO:0000313" key="3">
    <source>
        <dbReference type="Proteomes" id="UP000067626"/>
    </source>
</evidence>
<dbReference type="EMBL" id="CP012159">
    <property type="protein sequence ID" value="AKT37104.1"/>
    <property type="molecule type" value="Genomic_DNA"/>
</dbReference>
<dbReference type="AlphaFoldDB" id="A0A0K1E8D0"/>
<feature type="domain" description="Metalloenzyme" evidence="1">
    <location>
        <begin position="211"/>
        <end position="293"/>
    </location>
</feature>
<dbReference type="GO" id="GO:0003824">
    <property type="term" value="F:catalytic activity"/>
    <property type="evidence" value="ECO:0007669"/>
    <property type="project" value="InterPro"/>
</dbReference>
<dbReference type="KEGG" id="ccro:CMC5_012320"/>
<proteinExistence type="predicted"/>
<name>A0A0K1E8D0_CHOCO</name>
<keyword evidence="3" id="KW-1185">Reference proteome</keyword>
<dbReference type="Pfam" id="PF01676">
    <property type="entry name" value="Metalloenzyme"/>
    <property type="match status" value="1"/>
</dbReference>
<dbReference type="GO" id="GO:0046872">
    <property type="term" value="F:metal ion binding"/>
    <property type="evidence" value="ECO:0007669"/>
    <property type="project" value="InterPro"/>
</dbReference>
<accession>A0A0K1E8D0</accession>